<gene>
    <name evidence="1" type="ORF">CYLTODRAFT_492761</name>
</gene>
<evidence type="ECO:0008006" key="3">
    <source>
        <dbReference type="Google" id="ProtNLM"/>
    </source>
</evidence>
<name>A0A0D7B2S0_9AGAR</name>
<dbReference type="EMBL" id="KN880614">
    <property type="protein sequence ID" value="KIY64893.1"/>
    <property type="molecule type" value="Genomic_DNA"/>
</dbReference>
<reference evidence="1 2" key="1">
    <citation type="journal article" date="2015" name="Fungal Genet. Biol.">
        <title>Evolution of novel wood decay mechanisms in Agaricales revealed by the genome sequences of Fistulina hepatica and Cylindrobasidium torrendii.</title>
        <authorList>
            <person name="Floudas D."/>
            <person name="Held B.W."/>
            <person name="Riley R."/>
            <person name="Nagy L.G."/>
            <person name="Koehler G."/>
            <person name="Ransdell A.S."/>
            <person name="Younus H."/>
            <person name="Chow J."/>
            <person name="Chiniquy J."/>
            <person name="Lipzen A."/>
            <person name="Tritt A."/>
            <person name="Sun H."/>
            <person name="Haridas S."/>
            <person name="LaButti K."/>
            <person name="Ohm R.A."/>
            <person name="Kues U."/>
            <person name="Blanchette R.A."/>
            <person name="Grigoriev I.V."/>
            <person name="Minto R.E."/>
            <person name="Hibbett D.S."/>
        </authorList>
    </citation>
    <scope>NUCLEOTIDE SEQUENCE [LARGE SCALE GENOMIC DNA]</scope>
    <source>
        <strain evidence="1 2">FP15055 ss-10</strain>
    </source>
</reference>
<organism evidence="1 2">
    <name type="scientific">Cylindrobasidium torrendii FP15055 ss-10</name>
    <dbReference type="NCBI Taxonomy" id="1314674"/>
    <lineage>
        <taxon>Eukaryota</taxon>
        <taxon>Fungi</taxon>
        <taxon>Dikarya</taxon>
        <taxon>Basidiomycota</taxon>
        <taxon>Agaricomycotina</taxon>
        <taxon>Agaricomycetes</taxon>
        <taxon>Agaricomycetidae</taxon>
        <taxon>Agaricales</taxon>
        <taxon>Marasmiineae</taxon>
        <taxon>Physalacriaceae</taxon>
        <taxon>Cylindrobasidium</taxon>
    </lineage>
</organism>
<keyword evidence="2" id="KW-1185">Reference proteome</keyword>
<accession>A0A0D7B2S0</accession>
<evidence type="ECO:0000313" key="2">
    <source>
        <dbReference type="Proteomes" id="UP000054007"/>
    </source>
</evidence>
<dbReference type="OrthoDB" id="3268380at2759"/>
<evidence type="ECO:0000313" key="1">
    <source>
        <dbReference type="EMBL" id="KIY64893.1"/>
    </source>
</evidence>
<protein>
    <recommendedName>
        <fullName evidence="3">F-box domain-containing protein</fullName>
    </recommendedName>
</protein>
<dbReference type="Proteomes" id="UP000054007">
    <property type="component" value="Unassembled WGS sequence"/>
</dbReference>
<sequence>MTTDAPIPNSTALDINPRISRYLETNDQIDPADSLLIHEDMARLLKARVELEKRMVAIQNGLNGLDAAIQSRKAVLAPIRLLSDDILGAIFMWCTPSSASDLDETPDSLDVFRWPPWILSHVCRRWRKTALAHKRLWSTIALFLTSYSDGGSSLQLFKTILQRAAPCELALTIDHAVADESDSYLFFRNHFQEIMQATTPQIRILHVPTPDYVVHLLAGNPLHGLECLQLTYRRGFIHLQNPPARSPLFTMPRLHTLVYEFAAVPFHGLSLPWAQLKNVFLGYSKTEVLELLADTGLEVLALRHSRHEANHSVPHRTFTFPKLHTLWLDGNSEEMYHFFALVCGPKLKTLKIALDDTFFMSGMFLSVVHYPGVIERLDVACKNLLEVTADDLNNRFFKPLSNVRECYVALPAQAMRALFSDLSADNLILPCLRILRLSADGLDRYMDELSRAIAARKDMHNAAKLAAVEVSLLKNTSPGWDDTESSDGMVSLARLRELLDCDVRMYTHLEDDAPWNVLPPFASCEIELDPTELY</sequence>
<dbReference type="AlphaFoldDB" id="A0A0D7B2S0"/>
<dbReference type="STRING" id="1314674.A0A0D7B2S0"/>
<proteinExistence type="predicted"/>